<proteinExistence type="predicted"/>
<sequence length="74" mass="8470">MPSIKLKGGLFHGQLEEGRYASQDQVTAEEWMEDEIIEERSEDEAVAKFAENKILENVISDNEIEDETGWINIT</sequence>
<protein>
    <submittedName>
        <fullName evidence="1">631_t:CDS:1</fullName>
    </submittedName>
</protein>
<keyword evidence="2" id="KW-1185">Reference proteome</keyword>
<reference evidence="1" key="1">
    <citation type="submission" date="2021-06" db="EMBL/GenBank/DDBJ databases">
        <authorList>
            <person name="Kallberg Y."/>
            <person name="Tangrot J."/>
            <person name="Rosling A."/>
        </authorList>
    </citation>
    <scope>NUCLEOTIDE SEQUENCE</scope>
    <source>
        <strain evidence="1">FL130A</strain>
    </source>
</reference>
<evidence type="ECO:0000313" key="2">
    <source>
        <dbReference type="Proteomes" id="UP000789508"/>
    </source>
</evidence>
<dbReference type="Proteomes" id="UP000789508">
    <property type="component" value="Unassembled WGS sequence"/>
</dbReference>
<organism evidence="1 2">
    <name type="scientific">Ambispora leptoticha</name>
    <dbReference type="NCBI Taxonomy" id="144679"/>
    <lineage>
        <taxon>Eukaryota</taxon>
        <taxon>Fungi</taxon>
        <taxon>Fungi incertae sedis</taxon>
        <taxon>Mucoromycota</taxon>
        <taxon>Glomeromycotina</taxon>
        <taxon>Glomeromycetes</taxon>
        <taxon>Archaeosporales</taxon>
        <taxon>Ambisporaceae</taxon>
        <taxon>Ambispora</taxon>
    </lineage>
</organism>
<name>A0A9N8ZBJ7_9GLOM</name>
<dbReference type="AlphaFoldDB" id="A0A9N8ZBJ7"/>
<comment type="caution">
    <text evidence="1">The sequence shown here is derived from an EMBL/GenBank/DDBJ whole genome shotgun (WGS) entry which is preliminary data.</text>
</comment>
<evidence type="ECO:0000313" key="1">
    <source>
        <dbReference type="EMBL" id="CAG8482429.1"/>
    </source>
</evidence>
<accession>A0A9N8ZBJ7</accession>
<dbReference type="EMBL" id="CAJVPS010000386">
    <property type="protein sequence ID" value="CAG8482429.1"/>
    <property type="molecule type" value="Genomic_DNA"/>
</dbReference>
<gene>
    <name evidence="1" type="ORF">ALEPTO_LOCUS2559</name>
</gene>